<dbReference type="EMBL" id="JAKROA010000001">
    <property type="protein sequence ID" value="KAL5112531.1"/>
    <property type="molecule type" value="Genomic_DNA"/>
</dbReference>
<comment type="catalytic activity">
    <reaction evidence="8">
        <text>L-seryl-[protein] + ATP = O-phospho-L-seryl-[protein] + ADP + H(+)</text>
        <dbReference type="Rhea" id="RHEA:17989"/>
        <dbReference type="Rhea" id="RHEA-COMP:9863"/>
        <dbReference type="Rhea" id="RHEA-COMP:11604"/>
        <dbReference type="ChEBI" id="CHEBI:15378"/>
        <dbReference type="ChEBI" id="CHEBI:29999"/>
        <dbReference type="ChEBI" id="CHEBI:30616"/>
        <dbReference type="ChEBI" id="CHEBI:83421"/>
        <dbReference type="ChEBI" id="CHEBI:456216"/>
        <dbReference type="EC" id="2.7.11.1"/>
    </reaction>
</comment>
<dbReference type="PANTHER" id="PTHR44899">
    <property type="entry name" value="CAMK FAMILY PROTEIN KINASE"/>
    <property type="match status" value="1"/>
</dbReference>
<feature type="compositionally biased region" description="Polar residues" evidence="9">
    <location>
        <begin position="794"/>
        <end position="820"/>
    </location>
</feature>
<feature type="region of interest" description="Disordered" evidence="9">
    <location>
        <begin position="264"/>
        <end position="290"/>
    </location>
</feature>
<feature type="region of interest" description="Disordered" evidence="9">
    <location>
        <begin position="716"/>
        <end position="742"/>
    </location>
</feature>
<feature type="region of interest" description="Disordered" evidence="9">
    <location>
        <begin position="794"/>
        <end position="827"/>
    </location>
</feature>
<dbReference type="Gene3D" id="3.30.200.20">
    <property type="entry name" value="Phosphorylase Kinase, domain 1"/>
    <property type="match status" value="1"/>
</dbReference>
<reference evidence="10 11" key="1">
    <citation type="journal article" date="2022" name="Front. Cell. Infect. Microbiol.">
        <title>The Genomes of Two Strains of Taenia crassiceps the Animal Model for the Study of Human Cysticercosis.</title>
        <authorList>
            <person name="Bobes R.J."/>
            <person name="Estrada K."/>
            <person name="Rios-Valencia D.G."/>
            <person name="Calderon-Gallegos A."/>
            <person name="de la Torre P."/>
            <person name="Carrero J.C."/>
            <person name="Sanchez-Flores A."/>
            <person name="Laclette J.P."/>
        </authorList>
    </citation>
    <scope>NUCLEOTIDE SEQUENCE [LARGE SCALE GENOMIC DNA]</scope>
    <source>
        <strain evidence="10">WFUcys</strain>
    </source>
</reference>
<evidence type="ECO:0000256" key="6">
    <source>
        <dbReference type="ARBA" id="ARBA00022840"/>
    </source>
</evidence>
<sequence length="945" mass="105690">MDQYEKIRKIGEGAFGIAWLASSKKSKSLKVVKEIGISGMKPKEIEESRKEYSNDLRNLIARLFQRNPRERPGITAILKYPIVNNRIHHFLTTAEKKTENKNGARRIQNCPARIPSLAVPNGTVQGRKSPCLAGRPVVSRCKKSPSPNHVLKRTSKDRLMRKRDLLVALHQKRQKAIAKHYKKMLMEKPKKDAFVHAVPVLRSSKWSHRDSNSWISVTKPTFASPANASKAGQLELVAVDTLSRYQKYFAALDEFKRRVREDGDNVLSSGDNHQMFDASPDRESDGSSGDTIPLAIVGKPVARVYPHVQKTNDSVERSYLAQDYLERRLAAAKNRAKSDNRSHGVAYALGHCPNYDKESLMSPDEGVSDSKRKVENGHSKVHDNMLLEGPKIHFESKDMCGRPPDGIPTLSFVFEQLKAASPPLLTSEAPSSKDHRSYRNAKEPKQRLIQKKKEIILRRINSRSAESDTSKLPSCTNGSVKSPVVDHLVNPVGRDRKTWNKSPITALLKQLGSADLDASRKMSPNGEAWIKVVESDVSAPQEVIRMDRTLVSVPNQGAILTSCRYEHETMDESTKPLLGPSATYSDLSCHLDGLRGRNLWLRAFLSADSIYLPHLWNTRPSVCSPPCADVTRRRASSLQTICKSSPKVIEIGRRFSIDTIQPLSLSALMKNFAIPSLSYSASTTTCSVTESLASDMQQAFGQTTAKPLELFDSKKYSTKDPHNLTLQRSQSQPSVSSRKEDFTPATTLATAVYSSWYSLFEETNGTVSHLESSEISEDLWEDDRDPVRFVSPPLQQQASTVTDSGFTTTRETPQSLHQTPTPVPSDTERTLTFHSVLLQLLETEGEEHEDFAEDSTLLPESVDEKPPSRFFIAEQIRMALEKVLELDTLIKCYNVVQNLQESEDDELHIGREAIASMVGQSRASEVFDRVLQLVLADGSYIDDYQ</sequence>
<evidence type="ECO:0000256" key="5">
    <source>
        <dbReference type="ARBA" id="ARBA00022777"/>
    </source>
</evidence>
<dbReference type="InterPro" id="IPR011009">
    <property type="entry name" value="Kinase-like_dom_sf"/>
</dbReference>
<feature type="region of interest" description="Disordered" evidence="9">
    <location>
        <begin position="423"/>
        <end position="446"/>
    </location>
</feature>
<comment type="catalytic activity">
    <reaction evidence="7">
        <text>L-threonyl-[protein] + ATP = O-phospho-L-threonyl-[protein] + ADP + H(+)</text>
        <dbReference type="Rhea" id="RHEA:46608"/>
        <dbReference type="Rhea" id="RHEA-COMP:11060"/>
        <dbReference type="Rhea" id="RHEA-COMP:11605"/>
        <dbReference type="ChEBI" id="CHEBI:15378"/>
        <dbReference type="ChEBI" id="CHEBI:30013"/>
        <dbReference type="ChEBI" id="CHEBI:30616"/>
        <dbReference type="ChEBI" id="CHEBI:61977"/>
        <dbReference type="ChEBI" id="CHEBI:456216"/>
        <dbReference type="EC" id="2.7.11.1"/>
    </reaction>
</comment>
<evidence type="ECO:0000256" key="1">
    <source>
        <dbReference type="ARBA" id="ARBA00012513"/>
    </source>
</evidence>
<evidence type="ECO:0000256" key="8">
    <source>
        <dbReference type="ARBA" id="ARBA00048679"/>
    </source>
</evidence>
<name>A0ABR4QS06_9CEST</name>
<dbReference type="GO" id="GO:0016301">
    <property type="term" value="F:kinase activity"/>
    <property type="evidence" value="ECO:0007669"/>
    <property type="project" value="UniProtKB-KW"/>
</dbReference>
<dbReference type="PANTHER" id="PTHR44899:SF3">
    <property type="entry name" value="SERINE_THREONINE-PROTEIN KINASE NEK1"/>
    <property type="match status" value="1"/>
</dbReference>
<keyword evidence="11" id="KW-1185">Reference proteome</keyword>
<feature type="compositionally biased region" description="Low complexity" evidence="9">
    <location>
        <begin position="727"/>
        <end position="736"/>
    </location>
</feature>
<evidence type="ECO:0000313" key="11">
    <source>
        <dbReference type="Proteomes" id="UP001651158"/>
    </source>
</evidence>
<dbReference type="EC" id="2.7.11.1" evidence="1"/>
<evidence type="ECO:0000256" key="9">
    <source>
        <dbReference type="SAM" id="MobiDB-lite"/>
    </source>
</evidence>
<keyword evidence="6" id="KW-0067">ATP-binding</keyword>
<keyword evidence="2" id="KW-0723">Serine/threonine-protein kinase</keyword>
<accession>A0ABR4QS06</accession>
<keyword evidence="5 10" id="KW-0418">Kinase</keyword>
<dbReference type="Proteomes" id="UP001651158">
    <property type="component" value="Unassembled WGS sequence"/>
</dbReference>
<dbReference type="SUPFAM" id="SSF56112">
    <property type="entry name" value="Protein kinase-like (PK-like)"/>
    <property type="match status" value="1"/>
</dbReference>
<feature type="compositionally biased region" description="Basic and acidic residues" evidence="9">
    <location>
        <begin position="431"/>
        <end position="446"/>
    </location>
</feature>
<keyword evidence="3" id="KW-0808">Transferase</keyword>
<comment type="caution">
    <text evidence="10">The sequence shown here is derived from an EMBL/GenBank/DDBJ whole genome shotgun (WGS) entry which is preliminary data.</text>
</comment>
<protein>
    <recommendedName>
        <fullName evidence="1">non-specific serine/threonine protein kinase</fullName>
        <ecNumber evidence="1">2.7.11.1</ecNumber>
    </recommendedName>
</protein>
<evidence type="ECO:0000313" key="10">
    <source>
        <dbReference type="EMBL" id="KAL5112531.1"/>
    </source>
</evidence>
<dbReference type="InterPro" id="IPR051131">
    <property type="entry name" value="NEK_Ser/Thr_kinase_NIMA"/>
</dbReference>
<evidence type="ECO:0000256" key="7">
    <source>
        <dbReference type="ARBA" id="ARBA00047899"/>
    </source>
</evidence>
<evidence type="ECO:0000256" key="2">
    <source>
        <dbReference type="ARBA" id="ARBA00022527"/>
    </source>
</evidence>
<keyword evidence="4" id="KW-0547">Nucleotide-binding</keyword>
<evidence type="ECO:0000256" key="4">
    <source>
        <dbReference type="ARBA" id="ARBA00022741"/>
    </source>
</evidence>
<gene>
    <name evidence="10" type="ORF">TcWFU_007484</name>
</gene>
<organism evidence="10 11">
    <name type="scientific">Taenia crassiceps</name>
    <dbReference type="NCBI Taxonomy" id="6207"/>
    <lineage>
        <taxon>Eukaryota</taxon>
        <taxon>Metazoa</taxon>
        <taxon>Spiralia</taxon>
        <taxon>Lophotrochozoa</taxon>
        <taxon>Platyhelminthes</taxon>
        <taxon>Cestoda</taxon>
        <taxon>Eucestoda</taxon>
        <taxon>Cyclophyllidea</taxon>
        <taxon>Taeniidae</taxon>
        <taxon>Taenia</taxon>
    </lineage>
</organism>
<evidence type="ECO:0000256" key="3">
    <source>
        <dbReference type="ARBA" id="ARBA00022679"/>
    </source>
</evidence>
<proteinExistence type="predicted"/>